<organism evidence="3">
    <name type="scientific">Cryptosporidium canis</name>
    <dbReference type="NCBI Taxonomy" id="195482"/>
    <lineage>
        <taxon>Eukaryota</taxon>
        <taxon>Sar</taxon>
        <taxon>Alveolata</taxon>
        <taxon>Apicomplexa</taxon>
        <taxon>Conoidasida</taxon>
        <taxon>Coccidia</taxon>
        <taxon>Eucoccidiorida</taxon>
        <taxon>Eimeriorina</taxon>
        <taxon>Cryptosporidiidae</taxon>
        <taxon>Cryptosporidium</taxon>
    </lineage>
</organism>
<feature type="region of interest" description="Disordered" evidence="1">
    <location>
        <begin position="42"/>
        <end position="129"/>
    </location>
</feature>
<feature type="chain" id="PRO_5038360464" description="Signal peptide-containing protein" evidence="2">
    <location>
        <begin position="16"/>
        <end position="320"/>
    </location>
</feature>
<evidence type="ECO:0000256" key="1">
    <source>
        <dbReference type="SAM" id="MobiDB-lite"/>
    </source>
</evidence>
<reference evidence="3" key="1">
    <citation type="submission" date="2022-10" db="EMBL/GenBank/DDBJ databases">
        <title>Adaptive evolution leads to modifications in subtelomeric GC content in a zoonotic Cryptosporidium species.</title>
        <authorList>
            <person name="Li J."/>
            <person name="Feng Y."/>
            <person name="Xiao L."/>
        </authorList>
    </citation>
    <scope>NUCLEOTIDE SEQUENCE</scope>
    <source>
        <strain evidence="3">33844</strain>
    </source>
</reference>
<gene>
    <name evidence="3" type="ORF">OJ253_3401</name>
</gene>
<proteinExistence type="predicted"/>
<accession>A0A9D5DGM9</accession>
<dbReference type="EMBL" id="JAPCXC010000114">
    <property type="protein sequence ID" value="KAJ1604918.1"/>
    <property type="molecule type" value="Genomic_DNA"/>
</dbReference>
<feature type="compositionally biased region" description="Acidic residues" evidence="1">
    <location>
        <begin position="76"/>
        <end position="86"/>
    </location>
</feature>
<feature type="compositionally biased region" description="Basic and acidic residues" evidence="1">
    <location>
        <begin position="50"/>
        <end position="59"/>
    </location>
</feature>
<evidence type="ECO:0008006" key="4">
    <source>
        <dbReference type="Google" id="ProtNLM"/>
    </source>
</evidence>
<name>A0A9D5DGM9_9CRYT</name>
<evidence type="ECO:0000256" key="2">
    <source>
        <dbReference type="SAM" id="SignalP"/>
    </source>
</evidence>
<dbReference type="Proteomes" id="UP001067231">
    <property type="component" value="Unassembled WGS sequence"/>
</dbReference>
<keyword evidence="2" id="KW-0732">Signal</keyword>
<feature type="signal peptide" evidence="2">
    <location>
        <begin position="1"/>
        <end position="15"/>
    </location>
</feature>
<evidence type="ECO:0000313" key="3">
    <source>
        <dbReference type="EMBL" id="KAJ1604918.1"/>
    </source>
</evidence>
<protein>
    <recommendedName>
        <fullName evidence="4">Signal peptide-containing protein</fullName>
    </recommendedName>
</protein>
<sequence>MRMLKLLFLIYPVFALLGFTEKGTTTLQVSFIRAKLSSGREGCLTGGVQPEKHESDENRGGSSGDLSQLIDFDGSSQEDEDEDDEVISIYEIERSNTNKSGADGVDTSTEEESDKIQEEATGSEQDEGELAIDPESETLGFHPELYFNSHKCILMIGFEIEFLENPVLSNSGIVKYIKEAEIDSVGEAIERKDAIEGDRYKLIELETRERKLEEIIELMKQIRDSCWNIVSESTLQEFKDQVLEITQVVQSKLDQIDLKIENYSRVTDSEGPEFDSNNYERNMERRSRLLGRRSSFQLALISLTRIEDYWSHLEGLPSNI</sequence>
<dbReference type="OrthoDB" id="343079at2759"/>
<dbReference type="AlphaFoldDB" id="A0A9D5DGM9"/>
<comment type="caution">
    <text evidence="3">The sequence shown here is derived from an EMBL/GenBank/DDBJ whole genome shotgun (WGS) entry which is preliminary data.</text>
</comment>